<reference evidence="2" key="1">
    <citation type="journal article" date="2012" name="Science">
        <title>The Paleozoic origin of enzymatic lignin decomposition reconstructed from 31 fungal genomes.</title>
        <authorList>
            <person name="Floudas D."/>
            <person name="Binder M."/>
            <person name="Riley R."/>
            <person name="Barry K."/>
            <person name="Blanchette R.A."/>
            <person name="Henrissat B."/>
            <person name="Martinez A.T."/>
            <person name="Otillar R."/>
            <person name="Spatafora J.W."/>
            <person name="Yadav J.S."/>
            <person name="Aerts A."/>
            <person name="Benoit I."/>
            <person name="Boyd A."/>
            <person name="Carlson A."/>
            <person name="Copeland A."/>
            <person name="Coutinho P.M."/>
            <person name="de Vries R.P."/>
            <person name="Ferreira P."/>
            <person name="Findley K."/>
            <person name="Foster B."/>
            <person name="Gaskell J."/>
            <person name="Glotzer D."/>
            <person name="Gorecki P."/>
            <person name="Heitman J."/>
            <person name="Hesse C."/>
            <person name="Hori C."/>
            <person name="Igarashi K."/>
            <person name="Jurgens J.A."/>
            <person name="Kallen N."/>
            <person name="Kersten P."/>
            <person name="Kohler A."/>
            <person name="Kuees U."/>
            <person name="Kumar T.K.A."/>
            <person name="Kuo A."/>
            <person name="LaButti K."/>
            <person name="Larrondo L.F."/>
            <person name="Lindquist E."/>
            <person name="Ling A."/>
            <person name="Lombard V."/>
            <person name="Lucas S."/>
            <person name="Lundell T."/>
            <person name="Martin R."/>
            <person name="McLaughlin D.J."/>
            <person name="Morgenstern I."/>
            <person name="Morin E."/>
            <person name="Murat C."/>
            <person name="Nagy L.G."/>
            <person name="Nolan M."/>
            <person name="Ohm R.A."/>
            <person name="Patyshakuliyeva A."/>
            <person name="Rokas A."/>
            <person name="Ruiz-Duenas F.J."/>
            <person name="Sabat G."/>
            <person name="Salamov A."/>
            <person name="Samejima M."/>
            <person name="Schmutz J."/>
            <person name="Slot J.C."/>
            <person name="St John F."/>
            <person name="Stenlid J."/>
            <person name="Sun H."/>
            <person name="Sun S."/>
            <person name="Syed K."/>
            <person name="Tsang A."/>
            <person name="Wiebenga A."/>
            <person name="Young D."/>
            <person name="Pisabarro A."/>
            <person name="Eastwood D.C."/>
            <person name="Martin F."/>
            <person name="Cullen D."/>
            <person name="Grigoriev I.V."/>
            <person name="Hibbett D.S."/>
        </authorList>
    </citation>
    <scope>NUCLEOTIDE SEQUENCE [LARGE SCALE GENOMIC DNA]</scope>
    <source>
        <strain evidence="2">TFB10046</strain>
    </source>
</reference>
<organism evidence="1 2">
    <name type="scientific">Auricularia subglabra (strain TFB-10046 / SS5)</name>
    <name type="common">White-rot fungus</name>
    <name type="synonym">Auricularia delicata (strain TFB10046)</name>
    <dbReference type="NCBI Taxonomy" id="717982"/>
    <lineage>
        <taxon>Eukaryota</taxon>
        <taxon>Fungi</taxon>
        <taxon>Dikarya</taxon>
        <taxon>Basidiomycota</taxon>
        <taxon>Agaricomycotina</taxon>
        <taxon>Agaricomycetes</taxon>
        <taxon>Auriculariales</taxon>
        <taxon>Auriculariaceae</taxon>
        <taxon>Auricularia</taxon>
    </lineage>
</organism>
<keyword evidence="2" id="KW-1185">Reference proteome</keyword>
<dbReference type="InParanoid" id="J0WM57"/>
<protein>
    <submittedName>
        <fullName evidence="1">Uncharacterized protein</fullName>
    </submittedName>
</protein>
<sequence length="205" mass="22305">SEDGTTLSVSFGPRDGAWRRTIVQRVTNGPGARRALPLPDAPMLASKLVSLTLDKCTLNAFLQTPVALAALRELFLDVLSEEKYCWPSRESALGSFDEALSARVRCPALARFVVFAIPSEHAVSVVPTKLTRLGRALGLRDGRPAKPTLALAGCTFNGPPIRSALDELFSAVEIAECSGDFVPEYYRMCRYSGYFGEHDLELLDA</sequence>
<name>J0WM57_AURST</name>
<accession>J0WM57</accession>
<evidence type="ECO:0000313" key="1">
    <source>
        <dbReference type="EMBL" id="EJD32875.1"/>
    </source>
</evidence>
<dbReference type="Proteomes" id="UP000006514">
    <property type="component" value="Unassembled WGS sequence"/>
</dbReference>
<dbReference type="AlphaFoldDB" id="J0WM57"/>
<gene>
    <name evidence="1" type="ORF">AURDEDRAFT_131957</name>
</gene>
<evidence type="ECO:0000313" key="2">
    <source>
        <dbReference type="Proteomes" id="UP000006514"/>
    </source>
</evidence>
<feature type="non-terminal residue" evidence="1">
    <location>
        <position position="1"/>
    </location>
</feature>
<dbReference type="EMBL" id="JH688586">
    <property type="protein sequence ID" value="EJD32875.1"/>
    <property type="molecule type" value="Genomic_DNA"/>
</dbReference>
<dbReference type="KEGG" id="adl:AURDEDRAFT_131957"/>
<proteinExistence type="predicted"/>